<reference evidence="1" key="1">
    <citation type="submission" date="2015-07" db="EMBL/GenBank/DDBJ databases">
        <title>Reconstructing the complex evolutionary history of mobile plasmids in red algal genomes.</title>
        <authorList>
            <person name="Lee J."/>
            <person name="Kim K.M."/>
            <person name="Yang E.C."/>
            <person name="Miller K.A."/>
            <person name="Boo S.M."/>
            <person name="Bhattacharya D."/>
            <person name="Yoon H.S."/>
        </authorList>
    </citation>
    <scope>NUCLEOTIDE SEQUENCE</scope>
</reference>
<protein>
    <submittedName>
        <fullName evidence="1">Uncharacterized protein</fullName>
    </submittedName>
</protein>
<proteinExistence type="predicted"/>
<dbReference type="GeneID" id="27215567"/>
<sequence>MQNQILSNDNLYIKHIYEVIEEQILQLQKKIYVCAKECKTIEMHNLQSILLQNKYIRLFTNHIIIKQLEKYCWIYTNYKKNLKSLVLYSLFNNDQRFEELSLIQEKIVKYKIFLALQSEWKTKFEYCLKIKKNSFILN</sequence>
<dbReference type="AlphaFoldDB" id="A0A141SCV4"/>
<evidence type="ECO:0000313" key="1">
    <source>
        <dbReference type="EMBL" id="AMK96122.1"/>
    </source>
</evidence>
<accession>A0A141SCV4</accession>
<geneLocation type="plastid" evidence="1"/>
<keyword evidence="1" id="KW-0934">Plastid</keyword>
<organism evidence="1">
    <name type="scientific">Sporolithon durum</name>
    <dbReference type="NCBI Taxonomy" id="48970"/>
    <lineage>
        <taxon>Eukaryota</taxon>
        <taxon>Rhodophyta</taxon>
        <taxon>Florideophyceae</taxon>
        <taxon>Corallinophycidae</taxon>
        <taxon>Sporolithales</taxon>
        <taxon>Sporolithaceae</taxon>
        <taxon>Sporolithon</taxon>
    </lineage>
</organism>
<gene>
    <name evidence="1" type="primary">ORF139</name>
    <name evidence="1" type="ORF">Sdur_065</name>
</gene>
<dbReference type="RefSeq" id="YP_009243880.1">
    <property type="nucleotide sequence ID" value="NC_029857.1"/>
</dbReference>
<name>A0A141SCV4_9FLOR</name>
<dbReference type="EMBL" id="KT266785">
    <property type="protein sequence ID" value="AMK96122.1"/>
    <property type="molecule type" value="Genomic_DNA"/>
</dbReference>